<keyword evidence="2" id="KW-1185">Reference proteome</keyword>
<proteinExistence type="predicted"/>
<name>A0A914EIU1_9BILA</name>
<dbReference type="WBParaSite" id="ACRNAN_scaffold821.g11122.t1">
    <property type="protein sequence ID" value="ACRNAN_scaffold821.g11122.t1"/>
    <property type="gene ID" value="ACRNAN_scaffold821.g11122"/>
</dbReference>
<reference evidence="3" key="1">
    <citation type="submission" date="2022-11" db="UniProtKB">
        <authorList>
            <consortium name="WormBaseParasite"/>
        </authorList>
    </citation>
    <scope>IDENTIFICATION</scope>
</reference>
<protein>
    <submittedName>
        <fullName evidence="3">Uncharacterized protein</fullName>
    </submittedName>
</protein>
<accession>A0A914EIU1</accession>
<keyword evidence="1" id="KW-0732">Signal</keyword>
<dbReference type="Proteomes" id="UP000887540">
    <property type="component" value="Unplaced"/>
</dbReference>
<dbReference type="Gene3D" id="2.40.40.10">
    <property type="entry name" value="RlpA-like domain"/>
    <property type="match status" value="1"/>
</dbReference>
<organism evidence="2 3">
    <name type="scientific">Acrobeloides nanus</name>
    <dbReference type="NCBI Taxonomy" id="290746"/>
    <lineage>
        <taxon>Eukaryota</taxon>
        <taxon>Metazoa</taxon>
        <taxon>Ecdysozoa</taxon>
        <taxon>Nematoda</taxon>
        <taxon>Chromadorea</taxon>
        <taxon>Rhabditida</taxon>
        <taxon>Tylenchina</taxon>
        <taxon>Cephalobomorpha</taxon>
        <taxon>Cephaloboidea</taxon>
        <taxon>Cephalobidae</taxon>
        <taxon>Acrobeloides</taxon>
    </lineage>
</organism>
<dbReference type="AlphaFoldDB" id="A0A914EIU1"/>
<evidence type="ECO:0000313" key="2">
    <source>
        <dbReference type="Proteomes" id="UP000887540"/>
    </source>
</evidence>
<evidence type="ECO:0000313" key="3">
    <source>
        <dbReference type="WBParaSite" id="ACRNAN_scaffold821.g11122.t1"/>
    </source>
</evidence>
<sequence length="258" mass="29900">MSSKNSVIVTAILLSIVLSNQAVEDCTEYIYQGRCLKNCPARTSINSDISFNQCASDKSCHRHGGLLYKDENQKHCNKYKERPKCGETLDTNKDFFIAPSYLWFKNFYPYGESLCDRKYCIRFEYLRKSHILPIKDDCSKCTKDHMSLSAAAMIKYFGVGNKIERVDFTFVPYQYCDSKCKVLPSYSHMNKRCDNENKSKCDNKNKYDTEANWQLFPTILYDVSLVVSCPDAPLHKNIVEYDHAGMQRFYIVMQLSDV</sequence>
<dbReference type="InterPro" id="IPR036908">
    <property type="entry name" value="RlpA-like_sf"/>
</dbReference>
<feature type="chain" id="PRO_5037250679" evidence="1">
    <location>
        <begin position="23"/>
        <end position="258"/>
    </location>
</feature>
<feature type="signal peptide" evidence="1">
    <location>
        <begin position="1"/>
        <end position="22"/>
    </location>
</feature>
<evidence type="ECO:0000256" key="1">
    <source>
        <dbReference type="SAM" id="SignalP"/>
    </source>
</evidence>